<accession>A0ABV8WEM6</accession>
<evidence type="ECO:0000313" key="4">
    <source>
        <dbReference type="Proteomes" id="UP001595778"/>
    </source>
</evidence>
<keyword evidence="2" id="KW-0732">Signal</keyword>
<keyword evidence="4" id="KW-1185">Reference proteome</keyword>
<feature type="compositionally biased region" description="Low complexity" evidence="1">
    <location>
        <begin position="53"/>
        <end position="76"/>
    </location>
</feature>
<feature type="region of interest" description="Disordered" evidence="1">
    <location>
        <begin position="31"/>
        <end position="76"/>
    </location>
</feature>
<protein>
    <recommendedName>
        <fullName evidence="5">Lipoprotein</fullName>
    </recommendedName>
</protein>
<dbReference type="Proteomes" id="UP001595778">
    <property type="component" value="Unassembled WGS sequence"/>
</dbReference>
<name>A0ABV8WEM6_9MICC</name>
<reference evidence="4" key="1">
    <citation type="journal article" date="2019" name="Int. J. Syst. Evol. Microbiol.">
        <title>The Global Catalogue of Microorganisms (GCM) 10K type strain sequencing project: providing services to taxonomists for standard genome sequencing and annotation.</title>
        <authorList>
            <consortium name="The Broad Institute Genomics Platform"/>
            <consortium name="The Broad Institute Genome Sequencing Center for Infectious Disease"/>
            <person name="Wu L."/>
            <person name="Ma J."/>
        </authorList>
    </citation>
    <scope>NUCLEOTIDE SEQUENCE [LARGE SCALE GENOMIC DNA]</scope>
    <source>
        <strain evidence="4">PJ61</strain>
    </source>
</reference>
<feature type="signal peptide" evidence="2">
    <location>
        <begin position="1"/>
        <end position="30"/>
    </location>
</feature>
<feature type="chain" id="PRO_5047264191" description="Lipoprotein" evidence="2">
    <location>
        <begin position="31"/>
        <end position="274"/>
    </location>
</feature>
<evidence type="ECO:0000313" key="3">
    <source>
        <dbReference type="EMBL" id="MFC4394545.1"/>
    </source>
</evidence>
<evidence type="ECO:0008006" key="5">
    <source>
        <dbReference type="Google" id="ProtNLM"/>
    </source>
</evidence>
<sequence length="274" mass="27387">MTGKAASTVLSGASLVAAAVFLAACSGTPAGSPGWTAQPAPSGAAANGVATSGSPTQGATPGATGSSAASTSATPAAPEGAATAAAWKTFSDSAKTVSFDLPADWIAQSVPPEEGVLPGGLKVDVKKPDGTFVAALRTGLPPSSADCPDSAKHPYTVISSVPFELAAQGGEGTIPPRMVYRVIQGYRYFGSYGITNLVGGADGKACELRNVVRGPAGKGDYSFGDLVALTAFAPDQKVAPAKAFDTLGQAAQYVNEGSDFANVQRMLMSLKVKN</sequence>
<evidence type="ECO:0000256" key="1">
    <source>
        <dbReference type="SAM" id="MobiDB-lite"/>
    </source>
</evidence>
<dbReference type="PROSITE" id="PS51257">
    <property type="entry name" value="PROKAR_LIPOPROTEIN"/>
    <property type="match status" value="1"/>
</dbReference>
<dbReference type="EMBL" id="JBHSDQ010000001">
    <property type="protein sequence ID" value="MFC4394545.1"/>
    <property type="molecule type" value="Genomic_DNA"/>
</dbReference>
<evidence type="ECO:0000256" key="2">
    <source>
        <dbReference type="SAM" id="SignalP"/>
    </source>
</evidence>
<proteinExistence type="predicted"/>
<dbReference type="RefSeq" id="WP_376976037.1">
    <property type="nucleotide sequence ID" value="NZ_JBHSDQ010000001.1"/>
</dbReference>
<gene>
    <name evidence="3" type="ORF">ACFO0G_00445</name>
</gene>
<comment type="caution">
    <text evidence="3">The sequence shown here is derived from an EMBL/GenBank/DDBJ whole genome shotgun (WGS) entry which is preliminary data.</text>
</comment>
<organism evidence="3 4">
    <name type="scientific">Arthrobacter sedimenti</name>
    <dbReference type="NCBI Taxonomy" id="2694931"/>
    <lineage>
        <taxon>Bacteria</taxon>
        <taxon>Bacillati</taxon>
        <taxon>Actinomycetota</taxon>
        <taxon>Actinomycetes</taxon>
        <taxon>Micrococcales</taxon>
        <taxon>Micrococcaceae</taxon>
        <taxon>Arthrobacter</taxon>
    </lineage>
</organism>